<evidence type="ECO:0000313" key="2">
    <source>
        <dbReference type="EMBL" id="SPD59379.1"/>
    </source>
</evidence>
<dbReference type="EMBL" id="OFTC01000036">
    <property type="protein sequence ID" value="SOZ38977.1"/>
    <property type="molecule type" value="Genomic_DNA"/>
</dbReference>
<evidence type="ECO:0000313" key="1">
    <source>
        <dbReference type="EMBL" id="SOZ38977.1"/>
    </source>
</evidence>
<dbReference type="Proteomes" id="UP000255168">
    <property type="component" value="Plasmid II"/>
</dbReference>
<dbReference type="EMBL" id="LT984807">
    <property type="protein sequence ID" value="SPD59379.1"/>
    <property type="molecule type" value="Genomic_DNA"/>
</dbReference>
<sequence length="63" mass="7224">MRRAMITPLMSSWQAKVTTKPLLRDRASVRDRRNGLRAAGHSVIDDRLFSAREQVSRLLSSEE</sequence>
<geneLocation type="plasmid" evidence="2">
    <name>II</name>
</geneLocation>
<keyword evidence="2" id="KW-0614">Plasmid</keyword>
<dbReference type="AlphaFoldDB" id="A0A375HMB2"/>
<geneLocation type="plasmid" evidence="3">
    <name>ii</name>
</geneLocation>
<dbReference type="Proteomes" id="UP000256710">
    <property type="component" value="Unassembled WGS sequence"/>
</dbReference>
<proteinExistence type="predicted"/>
<gene>
    <name evidence="1" type="ORF">CBM2605_B130274</name>
    <name evidence="2" type="ORF">CBM2607_MP20031</name>
</gene>
<protein>
    <submittedName>
        <fullName evidence="2">Uncharacterized protein</fullName>
    </submittedName>
</protein>
<evidence type="ECO:0000313" key="4">
    <source>
        <dbReference type="Proteomes" id="UP000256710"/>
    </source>
</evidence>
<name>A0A375HMB2_9BURK</name>
<accession>A0A375HMB2</accession>
<reference evidence="3 4" key="1">
    <citation type="submission" date="2018-01" db="EMBL/GenBank/DDBJ databases">
        <authorList>
            <person name="Clerissi C."/>
        </authorList>
    </citation>
    <scope>NUCLEOTIDE SEQUENCE [LARGE SCALE GENOMIC DNA]</scope>
    <source>
        <strain evidence="1">Cupriavidus taiwanensis STM 6082</strain>
        <strain evidence="2">Cupriavidus taiwanensis STM 6160</strain>
        <plasmid evidence="2">II</plasmid>
        <plasmid evidence="3">ii</plasmid>
    </source>
</reference>
<keyword evidence="4" id="KW-1185">Reference proteome</keyword>
<organism evidence="2 3">
    <name type="scientific">Cupriavidus neocaledonicus</name>
    <dbReference type="NCBI Taxonomy" id="1040979"/>
    <lineage>
        <taxon>Bacteria</taxon>
        <taxon>Pseudomonadati</taxon>
        <taxon>Pseudomonadota</taxon>
        <taxon>Betaproteobacteria</taxon>
        <taxon>Burkholderiales</taxon>
        <taxon>Burkholderiaceae</taxon>
        <taxon>Cupriavidus</taxon>
    </lineage>
</organism>
<evidence type="ECO:0000313" key="3">
    <source>
        <dbReference type="Proteomes" id="UP000255168"/>
    </source>
</evidence>